<protein>
    <submittedName>
        <fullName evidence="2">DUF349 domain-containing protein</fullName>
    </submittedName>
</protein>
<reference evidence="2 3" key="1">
    <citation type="submission" date="2018-04" db="EMBL/GenBank/DDBJ databases">
        <authorList>
            <person name="Li J."/>
        </authorList>
    </citation>
    <scope>NUCLEOTIDE SEQUENCE [LARGE SCALE GENOMIC DNA]</scope>
    <source>
        <strain evidence="3">30A</strain>
    </source>
</reference>
<keyword evidence="3" id="KW-1185">Reference proteome</keyword>
<proteinExistence type="predicted"/>
<evidence type="ECO:0000256" key="1">
    <source>
        <dbReference type="SAM" id="MobiDB-lite"/>
    </source>
</evidence>
<evidence type="ECO:0000313" key="3">
    <source>
        <dbReference type="Proteomes" id="UP000244729"/>
    </source>
</evidence>
<accession>A0A2S0WWF3</accession>
<dbReference type="OrthoDB" id="5422202at2"/>
<sequence length="410" mass="45380">MTDSEQQPWGRVDETGTVFVRTSDGERAVGQYPDGSAEEALAYFERKYTDLAGQVGLLEQRVRRGAPAADVAKAVATLRSSVSSANAVGDLDSLARRLEALSGTTKELTEQQQAESKAAVAEAIAERTAIVEAAEALAAGDPAKTQWKQATAELDELFARWQRHQQDGPRLPKNEANELWKRFRAARSTIETHRKAFFAELDAAHRDVRARKQALIERAEALAPRGADAVGDYRNLLDEWKLAGRAGKKLDDALWAKFKAAGDVLFNAKAEVDAIEDESYRANLDEKLELLTEAETLLSEKDPKQARAGLNKIQRKWDEIGKVPRDQVRVVEDRLRKVENHVKSLEEERWQREDPEKKARSEGMLGQLHDAIEKLEAELAAAEAAGDEQAAASAREALEARRAWLKAVGG</sequence>
<dbReference type="InterPro" id="IPR007139">
    <property type="entry name" value="DUF349"/>
</dbReference>
<dbReference type="RefSeq" id="WP_108595461.1">
    <property type="nucleotide sequence ID" value="NZ_CP028913.1"/>
</dbReference>
<dbReference type="EMBL" id="CP028913">
    <property type="protein sequence ID" value="AWB95652.1"/>
    <property type="molecule type" value="Genomic_DNA"/>
</dbReference>
<dbReference type="Pfam" id="PF03993">
    <property type="entry name" value="DUF349"/>
    <property type="match status" value="3"/>
</dbReference>
<dbReference type="AlphaFoldDB" id="A0A2S0WWF3"/>
<dbReference type="KEGG" id="agm:DCE93_08225"/>
<evidence type="ECO:0000313" key="2">
    <source>
        <dbReference type="EMBL" id="AWB95652.1"/>
    </source>
</evidence>
<gene>
    <name evidence="2" type="ORF">DCE93_08225</name>
</gene>
<feature type="compositionally biased region" description="Basic and acidic residues" evidence="1">
    <location>
        <begin position="344"/>
        <end position="361"/>
    </location>
</feature>
<organism evidence="2 3">
    <name type="scientific">Agromyces badenianii</name>
    <dbReference type="NCBI Taxonomy" id="2080742"/>
    <lineage>
        <taxon>Bacteria</taxon>
        <taxon>Bacillati</taxon>
        <taxon>Actinomycetota</taxon>
        <taxon>Actinomycetes</taxon>
        <taxon>Micrococcales</taxon>
        <taxon>Microbacteriaceae</taxon>
        <taxon>Agromyces</taxon>
    </lineage>
</organism>
<dbReference type="Proteomes" id="UP000244729">
    <property type="component" value="Chromosome"/>
</dbReference>
<name>A0A2S0WWF3_9MICO</name>
<feature type="region of interest" description="Disordered" evidence="1">
    <location>
        <begin position="344"/>
        <end position="363"/>
    </location>
</feature>